<dbReference type="EMBL" id="MT144125">
    <property type="protein sequence ID" value="QJA49225.1"/>
    <property type="molecule type" value="Genomic_DNA"/>
</dbReference>
<organism evidence="1">
    <name type="scientific">viral metagenome</name>
    <dbReference type="NCBI Taxonomy" id="1070528"/>
    <lineage>
        <taxon>unclassified sequences</taxon>
        <taxon>metagenomes</taxon>
        <taxon>organismal metagenomes</taxon>
    </lineage>
</organism>
<evidence type="ECO:0000313" key="2">
    <source>
        <dbReference type="EMBL" id="QJH97665.1"/>
    </source>
</evidence>
<evidence type="ECO:0000313" key="1">
    <source>
        <dbReference type="EMBL" id="QJA49225.1"/>
    </source>
</evidence>
<reference evidence="1" key="1">
    <citation type="submission" date="2020-03" db="EMBL/GenBank/DDBJ databases">
        <title>The deep terrestrial virosphere.</title>
        <authorList>
            <person name="Holmfeldt K."/>
            <person name="Nilsson E."/>
            <person name="Simone D."/>
            <person name="Lopez-Fernandez M."/>
            <person name="Wu X."/>
            <person name="de Brujin I."/>
            <person name="Lundin D."/>
            <person name="Andersson A."/>
            <person name="Bertilsson S."/>
            <person name="Dopson M."/>
        </authorList>
    </citation>
    <scope>NUCLEOTIDE SEQUENCE</scope>
    <source>
        <strain evidence="1">TM448A01271</strain>
        <strain evidence="2">TM448B01062</strain>
    </source>
</reference>
<accession>A0A6H1ZPL8</accession>
<protein>
    <recommendedName>
        <fullName evidence="3">ClpX-type ZB domain-containing protein</fullName>
    </recommendedName>
</protein>
<proteinExistence type="predicted"/>
<dbReference type="EMBL" id="MT144696">
    <property type="protein sequence ID" value="QJH97665.1"/>
    <property type="molecule type" value="Genomic_DNA"/>
</dbReference>
<gene>
    <name evidence="1" type="ORF">TM448A01271_0013</name>
    <name evidence="2" type="ORF">TM448B01062_0010</name>
</gene>
<sequence length="47" mass="5271">MDELSCSRCKRFVKNEKVMIEADGKTIVCEKCLVDSKPAMGKHGKLN</sequence>
<dbReference type="AlphaFoldDB" id="A0A6H1ZPL8"/>
<evidence type="ECO:0008006" key="3">
    <source>
        <dbReference type="Google" id="ProtNLM"/>
    </source>
</evidence>
<name>A0A6H1ZPL8_9ZZZZ</name>